<reference evidence="1 2" key="1">
    <citation type="submission" date="2018-08" db="EMBL/GenBank/DDBJ databases">
        <title>Murine metabolic-syndrome-specific gut microbial biobank.</title>
        <authorList>
            <person name="Liu C."/>
        </authorList>
    </citation>
    <scope>NUCLEOTIDE SEQUENCE [LARGE SCALE GENOMIC DNA]</scope>
    <source>
        <strain evidence="1 2">28</strain>
    </source>
</reference>
<proteinExistence type="predicted"/>
<name>A0A845QPP9_9FIRM</name>
<dbReference type="EMBL" id="QXWK01000018">
    <property type="protein sequence ID" value="NBH62008.1"/>
    <property type="molecule type" value="Genomic_DNA"/>
</dbReference>
<dbReference type="AlphaFoldDB" id="A0A845QPP9"/>
<protein>
    <submittedName>
        <fullName evidence="1">Uncharacterized protein</fullName>
    </submittedName>
</protein>
<sequence>MAIKKIDFQKVNLNEGKLVELAAATAAADGFAIDFSAQDERTLFLFQNSGTAAATVKVKQGNGIQGVADLDAFSIAAGGIAAFRLDSGAFKQVSGANKGTAVFIPSSTDVKAAVIVLP</sequence>
<gene>
    <name evidence="1" type="ORF">D0435_10130</name>
</gene>
<organism evidence="1 2">
    <name type="scientific">Anaerotruncus colihominis</name>
    <dbReference type="NCBI Taxonomy" id="169435"/>
    <lineage>
        <taxon>Bacteria</taxon>
        <taxon>Bacillati</taxon>
        <taxon>Bacillota</taxon>
        <taxon>Clostridia</taxon>
        <taxon>Eubacteriales</taxon>
        <taxon>Oscillospiraceae</taxon>
        <taxon>Anaerotruncus</taxon>
    </lineage>
</organism>
<comment type="caution">
    <text evidence="1">The sequence shown here is derived from an EMBL/GenBank/DDBJ whole genome shotgun (WGS) entry which is preliminary data.</text>
</comment>
<evidence type="ECO:0000313" key="1">
    <source>
        <dbReference type="EMBL" id="NBH62008.1"/>
    </source>
</evidence>
<accession>A0A845QPP9</accession>
<keyword evidence="2" id="KW-1185">Reference proteome</keyword>
<dbReference type="Proteomes" id="UP000446866">
    <property type="component" value="Unassembled WGS sequence"/>
</dbReference>
<dbReference type="RefSeq" id="WP_160202295.1">
    <property type="nucleotide sequence ID" value="NZ_QXWK01000018.1"/>
</dbReference>
<evidence type="ECO:0000313" key="2">
    <source>
        <dbReference type="Proteomes" id="UP000446866"/>
    </source>
</evidence>